<dbReference type="EMBL" id="JAVRJZ010000002">
    <property type="protein sequence ID" value="KAK2726064.1"/>
    <property type="molecule type" value="Genomic_DNA"/>
</dbReference>
<name>A0AA88ID09_ARTSF</name>
<dbReference type="PANTHER" id="PTHR23110:SF94">
    <property type="entry name" value="ZINC FINGER PROTEIN CHINMO"/>
    <property type="match status" value="1"/>
</dbReference>
<dbReference type="PANTHER" id="PTHR23110">
    <property type="entry name" value="BTB DOMAIN TRANSCRIPTION FACTOR"/>
    <property type="match status" value="1"/>
</dbReference>
<dbReference type="GO" id="GO:0006357">
    <property type="term" value="P:regulation of transcription by RNA polymerase II"/>
    <property type="evidence" value="ECO:0007669"/>
    <property type="project" value="TreeGrafter"/>
</dbReference>
<dbReference type="Pfam" id="PF05225">
    <property type="entry name" value="HTH_psq"/>
    <property type="match status" value="1"/>
</dbReference>
<proteinExistence type="predicted"/>
<dbReference type="InterPro" id="IPR009057">
    <property type="entry name" value="Homeodomain-like_sf"/>
</dbReference>
<comment type="subcellular location">
    <subcellularLocation>
        <location evidence="1 3">Nucleus</location>
    </subcellularLocation>
</comment>
<evidence type="ECO:0000256" key="3">
    <source>
        <dbReference type="PROSITE-ProRule" id="PRU00320"/>
    </source>
</evidence>
<keyword evidence="2 3" id="KW-0539">Nucleus</keyword>
<feature type="DNA-binding region" description="H-T-H motif" evidence="3">
    <location>
        <begin position="325"/>
        <end position="345"/>
    </location>
</feature>
<dbReference type="GO" id="GO:0003677">
    <property type="term" value="F:DNA binding"/>
    <property type="evidence" value="ECO:0007669"/>
    <property type="project" value="UniProtKB-UniRule"/>
</dbReference>
<dbReference type="AlphaFoldDB" id="A0AA88ID09"/>
<evidence type="ECO:0000259" key="6">
    <source>
        <dbReference type="PROSITE" id="PS50960"/>
    </source>
</evidence>
<dbReference type="SMART" id="SM00225">
    <property type="entry name" value="BTB"/>
    <property type="match status" value="1"/>
</dbReference>
<sequence>MEFEAQPVRDSEQPSDCDTSQHGERNTPLAPSSSPSDESKLYSLKWSSHTEQLLYHFDSLLQAECFVDVTLACDDATFKAHKVVLSACSSYLERLFTTHPSKHPLVVLQGISAWELRTLLEFMYRGEVQVEPGRIGELLRAANALQIRGLTDGSLYRKTEIDDSQLRFPRNTQDMPEIEFSLERTKELRPFQLPRRKQARPRRRSGDICGALDMSIKTERRSSPSPTPSVAIANTPTHCSSNSPENLPLGHSAPYSREPISPMSETNNNLLLKTTSLWSSVVNGTNSQGRRKGQHSAPRGGPPRAWTNTDLTDALNQVWNRKMTTSQASRVYGIPYNSLLMYVRGKYGKSLRLDALRKETLEGEAMAVAASTRGSGKGGVNKQLDSRECKIPRTDLSAFQNLTHLPPGFNYLNYLREFSFPLHLPIVSPVIMDEHKEIHNTSDYDGKIDSVLLNSNFIAKTEPNRSPIESPLIRQEEVDSHF</sequence>
<feature type="region of interest" description="Disordered" evidence="4">
    <location>
        <begin position="189"/>
        <end position="259"/>
    </location>
</feature>
<evidence type="ECO:0000259" key="5">
    <source>
        <dbReference type="PROSITE" id="PS50097"/>
    </source>
</evidence>
<gene>
    <name evidence="7" type="ORF">QYM36_000507</name>
</gene>
<keyword evidence="3" id="KW-0238">DNA-binding</keyword>
<evidence type="ECO:0000313" key="7">
    <source>
        <dbReference type="EMBL" id="KAK2726064.1"/>
    </source>
</evidence>
<dbReference type="PROSITE" id="PS50960">
    <property type="entry name" value="HTH_PSQ"/>
    <property type="match status" value="1"/>
</dbReference>
<reference evidence="7" key="1">
    <citation type="submission" date="2023-07" db="EMBL/GenBank/DDBJ databases">
        <title>Chromosome-level genome assembly of Artemia franciscana.</title>
        <authorList>
            <person name="Jo E."/>
        </authorList>
    </citation>
    <scope>NUCLEOTIDE SEQUENCE</scope>
    <source>
        <tissue evidence="7">Whole body</tissue>
    </source>
</reference>
<protein>
    <submittedName>
        <fullName evidence="7">Uncharacterized protein</fullName>
    </submittedName>
</protein>
<dbReference type="InterPro" id="IPR011333">
    <property type="entry name" value="SKP1/BTB/POZ_sf"/>
</dbReference>
<evidence type="ECO:0000313" key="8">
    <source>
        <dbReference type="Proteomes" id="UP001187531"/>
    </source>
</evidence>
<dbReference type="InterPro" id="IPR007889">
    <property type="entry name" value="HTH_Psq"/>
</dbReference>
<feature type="region of interest" description="Disordered" evidence="4">
    <location>
        <begin position="1"/>
        <end position="37"/>
    </location>
</feature>
<dbReference type="Pfam" id="PF00651">
    <property type="entry name" value="BTB"/>
    <property type="match status" value="1"/>
</dbReference>
<evidence type="ECO:0000256" key="2">
    <source>
        <dbReference type="ARBA" id="ARBA00023242"/>
    </source>
</evidence>
<dbReference type="InterPro" id="IPR051095">
    <property type="entry name" value="Dros_DevTransReg"/>
</dbReference>
<dbReference type="CDD" id="cd18315">
    <property type="entry name" value="BTB_POZ_BAB-like"/>
    <property type="match status" value="1"/>
</dbReference>
<dbReference type="InterPro" id="IPR000210">
    <property type="entry name" value="BTB/POZ_dom"/>
</dbReference>
<evidence type="ECO:0000256" key="4">
    <source>
        <dbReference type="SAM" id="MobiDB-lite"/>
    </source>
</evidence>
<dbReference type="SUPFAM" id="SSF46689">
    <property type="entry name" value="Homeodomain-like"/>
    <property type="match status" value="1"/>
</dbReference>
<accession>A0AA88ID09</accession>
<keyword evidence="8" id="KW-1185">Reference proteome</keyword>
<evidence type="ECO:0000256" key="1">
    <source>
        <dbReference type="ARBA" id="ARBA00004123"/>
    </source>
</evidence>
<feature type="domain" description="BTB" evidence="5">
    <location>
        <begin position="67"/>
        <end position="132"/>
    </location>
</feature>
<dbReference type="Proteomes" id="UP001187531">
    <property type="component" value="Unassembled WGS sequence"/>
</dbReference>
<feature type="compositionally biased region" description="Polar residues" evidence="4">
    <location>
        <begin position="232"/>
        <end position="245"/>
    </location>
</feature>
<dbReference type="SUPFAM" id="SSF54695">
    <property type="entry name" value="POZ domain"/>
    <property type="match status" value="1"/>
</dbReference>
<organism evidence="7 8">
    <name type="scientific">Artemia franciscana</name>
    <name type="common">Brine shrimp</name>
    <name type="synonym">Artemia sanfranciscana</name>
    <dbReference type="NCBI Taxonomy" id="6661"/>
    <lineage>
        <taxon>Eukaryota</taxon>
        <taxon>Metazoa</taxon>
        <taxon>Ecdysozoa</taxon>
        <taxon>Arthropoda</taxon>
        <taxon>Crustacea</taxon>
        <taxon>Branchiopoda</taxon>
        <taxon>Anostraca</taxon>
        <taxon>Artemiidae</taxon>
        <taxon>Artemia</taxon>
    </lineage>
</organism>
<feature type="compositionally biased region" description="Basic residues" evidence="4">
    <location>
        <begin position="194"/>
        <end position="203"/>
    </location>
</feature>
<dbReference type="Gene3D" id="1.10.10.60">
    <property type="entry name" value="Homeodomain-like"/>
    <property type="match status" value="1"/>
</dbReference>
<comment type="caution">
    <text evidence="7">The sequence shown here is derived from an EMBL/GenBank/DDBJ whole genome shotgun (WGS) entry which is preliminary data.</text>
</comment>
<dbReference type="GO" id="GO:0005634">
    <property type="term" value="C:nucleus"/>
    <property type="evidence" value="ECO:0007669"/>
    <property type="project" value="UniProtKB-SubCell"/>
</dbReference>
<feature type="domain" description="HTH psq-type" evidence="6">
    <location>
        <begin position="297"/>
        <end position="349"/>
    </location>
</feature>
<dbReference type="Gene3D" id="3.30.710.10">
    <property type="entry name" value="Potassium Channel Kv1.1, Chain A"/>
    <property type="match status" value="1"/>
</dbReference>
<dbReference type="PROSITE" id="PS50097">
    <property type="entry name" value="BTB"/>
    <property type="match status" value="1"/>
</dbReference>
<feature type="region of interest" description="Disordered" evidence="4">
    <location>
        <begin position="282"/>
        <end position="307"/>
    </location>
</feature>